<evidence type="ECO:0000256" key="4">
    <source>
        <dbReference type="ARBA" id="ARBA00022597"/>
    </source>
</evidence>
<dbReference type="GeneID" id="93824002"/>
<evidence type="ECO:0000256" key="3">
    <source>
        <dbReference type="ARBA" id="ARBA00022490"/>
    </source>
</evidence>
<dbReference type="PANTHER" id="PTHR33799">
    <property type="entry name" value="PTS PERMEASE-RELATED-RELATED"/>
    <property type="match status" value="1"/>
</dbReference>
<name>A0A166RGW3_STAPS</name>
<evidence type="ECO:0000313" key="12">
    <source>
        <dbReference type="Proteomes" id="UP000595859"/>
    </source>
</evidence>
<evidence type="ECO:0000313" key="10">
    <source>
        <dbReference type="EMBL" id="QQM98212.1"/>
    </source>
</evidence>
<dbReference type="Pfam" id="PF03610">
    <property type="entry name" value="EIIA-man"/>
    <property type="match status" value="1"/>
</dbReference>
<keyword evidence="6" id="KW-0598">Phosphotransferase system</keyword>
<accession>A0A166RGW3</accession>
<dbReference type="GO" id="GO:0016301">
    <property type="term" value="F:kinase activity"/>
    <property type="evidence" value="ECO:0007669"/>
    <property type="project" value="UniProtKB-KW"/>
</dbReference>
<dbReference type="GO" id="GO:0005737">
    <property type="term" value="C:cytoplasm"/>
    <property type="evidence" value="ECO:0007669"/>
    <property type="project" value="UniProtKB-SubCell"/>
</dbReference>
<gene>
    <name evidence="9" type="ORF">DD902_00235</name>
    <name evidence="10" type="ORF">JGZ15_00540</name>
</gene>
<evidence type="ECO:0000256" key="6">
    <source>
        <dbReference type="ARBA" id="ARBA00022683"/>
    </source>
</evidence>
<dbReference type="CDD" id="cd00006">
    <property type="entry name" value="PTS_IIA_man"/>
    <property type="match status" value="1"/>
</dbReference>
<keyword evidence="2" id="KW-0813">Transport</keyword>
<dbReference type="GO" id="GO:0009401">
    <property type="term" value="P:phosphoenolpyruvate-dependent sugar phosphotransferase system"/>
    <property type="evidence" value="ECO:0007669"/>
    <property type="project" value="UniProtKB-KW"/>
</dbReference>
<dbReference type="Gene3D" id="3.40.50.510">
    <property type="entry name" value="Phosphotransferase system, mannose-type IIA component"/>
    <property type="match status" value="1"/>
</dbReference>
<dbReference type="InterPro" id="IPR036662">
    <property type="entry name" value="PTS_EIIA_man-typ_sf"/>
</dbReference>
<dbReference type="EMBL" id="QEIT01000004">
    <property type="protein sequence ID" value="PWZ77309.1"/>
    <property type="molecule type" value="Genomic_DNA"/>
</dbReference>
<dbReference type="InterPro" id="IPR033887">
    <property type="entry name" value="PTS_IIA_man"/>
</dbReference>
<keyword evidence="3" id="KW-0963">Cytoplasm</keyword>
<dbReference type="Proteomes" id="UP000246800">
    <property type="component" value="Unassembled WGS sequence"/>
</dbReference>
<dbReference type="EMBL" id="CP066884">
    <property type="protein sequence ID" value="QQM98212.1"/>
    <property type="molecule type" value="Genomic_DNA"/>
</dbReference>
<reference evidence="10 12" key="2">
    <citation type="submission" date="2020-12" db="EMBL/GenBank/DDBJ databases">
        <title>Whole genome sequencing and de novo assembly of Staphylococcus pseudintermedius: a novel pangenome approach to unravel pathogenesis of canine pyoderma.</title>
        <authorList>
            <person name="Ferrer L."/>
            <person name="Perez D."/>
            <person name="Fonticoba R."/>
            <person name="Vines J."/>
            <person name="Fabregas N."/>
            <person name="Madronero S."/>
            <person name="Meroni G."/>
            <person name="Martino P."/>
            <person name="Martinez S."/>
            <person name="Cusco A."/>
            <person name="Migura L."/>
            <person name="Francino O."/>
        </authorList>
    </citation>
    <scope>NUCLEOTIDE SEQUENCE [LARGE SCALE GENOMIC DNA]</scope>
    <source>
        <strain evidence="10 12">HSP080</strain>
    </source>
</reference>
<evidence type="ECO:0000256" key="2">
    <source>
        <dbReference type="ARBA" id="ARBA00022448"/>
    </source>
</evidence>
<dbReference type="InterPro" id="IPR004701">
    <property type="entry name" value="PTS_EIIA_man-typ"/>
</dbReference>
<evidence type="ECO:0000313" key="11">
    <source>
        <dbReference type="Proteomes" id="UP000246800"/>
    </source>
</evidence>
<dbReference type="PANTHER" id="PTHR33799:SF1">
    <property type="entry name" value="PTS SYSTEM MANNOSE-SPECIFIC EIIAB COMPONENT-RELATED"/>
    <property type="match status" value="1"/>
</dbReference>
<reference evidence="9 11" key="1">
    <citation type="journal article" date="2018" name="Vet. Microbiol.">
        <title>Clonal diversity and geographic distribution of methicillin-resistant Staphylococcus pseudintermedius from Australian animals: Discovery of novel sequence types.</title>
        <authorList>
            <person name="Worthing K.A."/>
            <person name="Abraham S."/>
            <person name="Coombs G.W."/>
            <person name="Pang S."/>
            <person name="Saputra S."/>
            <person name="Jordan D."/>
            <person name="Trott D.J."/>
            <person name="Norris J.M."/>
        </authorList>
    </citation>
    <scope>NUCLEOTIDE SEQUENCE [LARGE SCALE GENOMIC DNA]</scope>
    <source>
        <strain evidence="9 11">ST525 1</strain>
    </source>
</reference>
<evidence type="ECO:0000256" key="5">
    <source>
        <dbReference type="ARBA" id="ARBA00022679"/>
    </source>
</evidence>
<dbReference type="eggNOG" id="COG2893">
    <property type="taxonomic scope" value="Bacteria"/>
</dbReference>
<keyword evidence="5" id="KW-0808">Transferase</keyword>
<evidence type="ECO:0000259" key="8">
    <source>
        <dbReference type="PROSITE" id="PS51096"/>
    </source>
</evidence>
<evidence type="ECO:0000256" key="7">
    <source>
        <dbReference type="ARBA" id="ARBA00022777"/>
    </source>
</evidence>
<comment type="subcellular location">
    <subcellularLocation>
        <location evidence="1">Cytoplasm</location>
    </subcellularLocation>
</comment>
<keyword evidence="7" id="KW-0418">Kinase</keyword>
<keyword evidence="4" id="KW-0762">Sugar transport</keyword>
<dbReference type="InterPro" id="IPR051471">
    <property type="entry name" value="Bacterial_PTS_sugar_comp"/>
</dbReference>
<dbReference type="GO" id="GO:0016020">
    <property type="term" value="C:membrane"/>
    <property type="evidence" value="ECO:0007669"/>
    <property type="project" value="InterPro"/>
</dbReference>
<dbReference type="RefSeq" id="WP_020219969.1">
    <property type="nucleotide sequence ID" value="NZ_AP019372.1"/>
</dbReference>
<dbReference type="SUPFAM" id="SSF53062">
    <property type="entry name" value="PTS system fructose IIA component-like"/>
    <property type="match status" value="1"/>
</dbReference>
<proteinExistence type="predicted"/>
<dbReference type="Proteomes" id="UP000595859">
    <property type="component" value="Chromosome"/>
</dbReference>
<organism evidence="9 11">
    <name type="scientific">Staphylococcus pseudintermedius</name>
    <dbReference type="NCBI Taxonomy" id="283734"/>
    <lineage>
        <taxon>Bacteria</taxon>
        <taxon>Bacillati</taxon>
        <taxon>Bacillota</taxon>
        <taxon>Bacilli</taxon>
        <taxon>Bacillales</taxon>
        <taxon>Staphylococcaceae</taxon>
        <taxon>Staphylococcus</taxon>
        <taxon>Staphylococcus intermedius group</taxon>
    </lineage>
</organism>
<dbReference type="PROSITE" id="PS51096">
    <property type="entry name" value="PTS_EIIA_TYPE_4"/>
    <property type="match status" value="1"/>
</dbReference>
<feature type="domain" description="PTS EIIA type-4" evidence="8">
    <location>
        <begin position="1"/>
        <end position="117"/>
    </location>
</feature>
<evidence type="ECO:0000313" key="9">
    <source>
        <dbReference type="EMBL" id="PWZ77309.1"/>
    </source>
</evidence>
<sequence length="133" mass="14488">MEKLILVSHGAFCEGLKDSVEMILGPQDYIHTAALTPEMGPEDFEKALDALIDEGDQVTVFADLLGGTPANTVSKKIMNGSDLNLYVGMSLPMVMSYINGKMIGEQPDYVQKAQEGIIHINALLNQDDDDDDE</sequence>
<protein>
    <submittedName>
        <fullName evidence="9">PTS fructose transporter subunit IIA</fullName>
    </submittedName>
</protein>
<evidence type="ECO:0000256" key="1">
    <source>
        <dbReference type="ARBA" id="ARBA00004496"/>
    </source>
</evidence>
<dbReference type="AlphaFoldDB" id="A0A166RGW3"/>